<evidence type="ECO:0008006" key="4">
    <source>
        <dbReference type="Google" id="ProtNLM"/>
    </source>
</evidence>
<keyword evidence="1" id="KW-0812">Transmembrane</keyword>
<comment type="caution">
    <text evidence="2">The sequence shown here is derived from an EMBL/GenBank/DDBJ whole genome shotgun (WGS) entry which is preliminary data.</text>
</comment>
<dbReference type="Proteomes" id="UP000297693">
    <property type="component" value="Unassembled WGS sequence"/>
</dbReference>
<keyword evidence="1" id="KW-0472">Membrane</keyword>
<sequence>MIKKAFFHISGFGLILGGWFICVINVGLDRGATPFRFFSVPNLIGLTLILVGAYFPEIAIRFFGKSEEK</sequence>
<accession>A0A4R9JW14</accession>
<reference evidence="2" key="1">
    <citation type="journal article" date="2019" name="PLoS Negl. Trop. Dis.">
        <title>Revisiting the worldwide diversity of Leptospira species in the environment.</title>
        <authorList>
            <person name="Vincent A.T."/>
            <person name="Schiettekatte O."/>
            <person name="Bourhy P."/>
            <person name="Veyrier F.J."/>
            <person name="Picardeau M."/>
        </authorList>
    </citation>
    <scope>NUCLEOTIDE SEQUENCE [LARGE SCALE GENOMIC DNA]</scope>
    <source>
        <strain evidence="2">201702476</strain>
    </source>
</reference>
<proteinExistence type="predicted"/>
<name>A0A4R9JW14_9LEPT</name>
<feature type="transmembrane region" description="Helical" evidence="1">
    <location>
        <begin position="40"/>
        <end position="63"/>
    </location>
</feature>
<dbReference type="EMBL" id="RQGD01000046">
    <property type="protein sequence ID" value="TGL56556.1"/>
    <property type="molecule type" value="Genomic_DNA"/>
</dbReference>
<organism evidence="2 3">
    <name type="scientific">Leptospira ognonensis</name>
    <dbReference type="NCBI Taxonomy" id="2484945"/>
    <lineage>
        <taxon>Bacteria</taxon>
        <taxon>Pseudomonadati</taxon>
        <taxon>Spirochaetota</taxon>
        <taxon>Spirochaetia</taxon>
        <taxon>Leptospirales</taxon>
        <taxon>Leptospiraceae</taxon>
        <taxon>Leptospira</taxon>
    </lineage>
</organism>
<keyword evidence="1" id="KW-1133">Transmembrane helix</keyword>
<feature type="transmembrane region" description="Helical" evidence="1">
    <location>
        <begin position="7"/>
        <end position="28"/>
    </location>
</feature>
<evidence type="ECO:0000313" key="3">
    <source>
        <dbReference type="Proteomes" id="UP000297693"/>
    </source>
</evidence>
<dbReference type="OrthoDB" id="332203at2"/>
<gene>
    <name evidence="2" type="ORF">EHQ58_16985</name>
</gene>
<dbReference type="AlphaFoldDB" id="A0A4R9JW14"/>
<evidence type="ECO:0000313" key="2">
    <source>
        <dbReference type="EMBL" id="TGL56556.1"/>
    </source>
</evidence>
<protein>
    <recommendedName>
        <fullName evidence="4">DUF3098 domain-containing protein</fullName>
    </recommendedName>
</protein>
<evidence type="ECO:0000256" key="1">
    <source>
        <dbReference type="SAM" id="Phobius"/>
    </source>
</evidence>
<keyword evidence="3" id="KW-1185">Reference proteome</keyword>